<evidence type="ECO:0000313" key="3">
    <source>
        <dbReference type="Proteomes" id="UP000029998"/>
    </source>
</evidence>
<dbReference type="GO" id="GO:0016757">
    <property type="term" value="F:glycosyltransferase activity"/>
    <property type="evidence" value="ECO:0007669"/>
    <property type="project" value="UniProtKB-ARBA"/>
</dbReference>
<dbReference type="Gene3D" id="3.40.50.2000">
    <property type="entry name" value="Glycogen Phosphorylase B"/>
    <property type="match status" value="2"/>
</dbReference>
<name>A0A0A0F115_9GAMM</name>
<accession>A0A0A0F115</accession>
<sequence>MLWLRCRLQGVAWIADLGDPVLSAYTPGRWKRRSFALERDIHAHADALVVTNATTRDLLARRHGPHARIEVIPQGFDATPPPQTPCPDAAGPLTLLYTGRFYPFRDGRSLFEAVARTPGIVLEVATNSSATLLESFASRHPGSFRLLGELSHEQALLAQRRSDVLVCLGNADPVQTPGKVYEYLGSQRPILYIRQGAGDPVGAWLEGELRRGWQCDSSVPAISAMLGELAARSQSRMLHAGLDLNADGAAEHSWQSRGKVLTMLCQEIVRAQGGSAKARSST</sequence>
<keyword evidence="3" id="KW-1185">Reference proteome</keyword>
<dbReference type="STRING" id="1385517.N800_00365"/>
<proteinExistence type="predicted"/>
<comment type="caution">
    <text evidence="2">The sequence shown here is derived from an EMBL/GenBank/DDBJ whole genome shotgun (WGS) entry which is preliminary data.</text>
</comment>
<dbReference type="InterPro" id="IPR028098">
    <property type="entry name" value="Glyco_trans_4-like_N"/>
</dbReference>
<dbReference type="EMBL" id="AVPU01000007">
    <property type="protein sequence ID" value="KGM55117.1"/>
    <property type="molecule type" value="Genomic_DNA"/>
</dbReference>
<protein>
    <recommendedName>
        <fullName evidence="1">Glycosyltransferase subfamily 4-like N-terminal domain-containing protein</fullName>
    </recommendedName>
</protein>
<gene>
    <name evidence="2" type="ORF">N800_00365</name>
</gene>
<dbReference type="eggNOG" id="COG0438">
    <property type="taxonomic scope" value="Bacteria"/>
</dbReference>
<organism evidence="2 3">
    <name type="scientific">Lysobacter daejeonensis GH1-9</name>
    <dbReference type="NCBI Taxonomy" id="1385517"/>
    <lineage>
        <taxon>Bacteria</taxon>
        <taxon>Pseudomonadati</taxon>
        <taxon>Pseudomonadota</taxon>
        <taxon>Gammaproteobacteria</taxon>
        <taxon>Lysobacterales</taxon>
        <taxon>Lysobacteraceae</taxon>
        <taxon>Aerolutibacter</taxon>
    </lineage>
</organism>
<dbReference type="Pfam" id="PF13579">
    <property type="entry name" value="Glyco_trans_4_4"/>
    <property type="match status" value="1"/>
</dbReference>
<dbReference type="SUPFAM" id="SSF53756">
    <property type="entry name" value="UDP-Glycosyltransferase/glycogen phosphorylase"/>
    <property type="match status" value="1"/>
</dbReference>
<dbReference type="Proteomes" id="UP000029998">
    <property type="component" value="Unassembled WGS sequence"/>
</dbReference>
<dbReference type="AlphaFoldDB" id="A0A0A0F115"/>
<reference evidence="2 3" key="1">
    <citation type="submission" date="2013-08" db="EMBL/GenBank/DDBJ databases">
        <title>Genome sequencing of Lysobacter.</title>
        <authorList>
            <person name="Zhang S."/>
            <person name="Wang G."/>
        </authorList>
    </citation>
    <scope>NUCLEOTIDE SEQUENCE [LARGE SCALE GENOMIC DNA]</scope>
    <source>
        <strain evidence="2 3">GH1-9</strain>
    </source>
</reference>
<evidence type="ECO:0000313" key="2">
    <source>
        <dbReference type="EMBL" id="KGM55117.1"/>
    </source>
</evidence>
<feature type="domain" description="Glycosyltransferase subfamily 4-like N-terminal" evidence="1">
    <location>
        <begin position="3"/>
        <end position="75"/>
    </location>
</feature>
<evidence type="ECO:0000259" key="1">
    <source>
        <dbReference type="Pfam" id="PF13579"/>
    </source>
</evidence>